<organism evidence="1 2">
    <name type="scientific">Roseicitreum antarcticum</name>
    <dbReference type="NCBI Taxonomy" id="564137"/>
    <lineage>
        <taxon>Bacteria</taxon>
        <taxon>Pseudomonadati</taxon>
        <taxon>Pseudomonadota</taxon>
        <taxon>Alphaproteobacteria</taxon>
        <taxon>Rhodobacterales</taxon>
        <taxon>Paracoccaceae</taxon>
        <taxon>Roseicitreum</taxon>
    </lineage>
</organism>
<evidence type="ECO:0000313" key="1">
    <source>
        <dbReference type="EMBL" id="SDW66349.1"/>
    </source>
</evidence>
<name>A0A1H2VEQ1_9RHOB</name>
<dbReference type="EMBL" id="FNOM01000003">
    <property type="protein sequence ID" value="SDW66349.1"/>
    <property type="molecule type" value="Genomic_DNA"/>
</dbReference>
<accession>A0A1H2VEQ1</accession>
<evidence type="ECO:0008006" key="3">
    <source>
        <dbReference type="Google" id="ProtNLM"/>
    </source>
</evidence>
<dbReference type="Proteomes" id="UP000198539">
    <property type="component" value="Unassembled WGS sequence"/>
</dbReference>
<gene>
    <name evidence="1" type="ORF">SAMN04488238_10333</name>
</gene>
<sequence>MFEDNYNAAIGTQPTTNMPTRIEGDYSGQFKVGVNTGSLGDINQNAEIFGDVNVAVDWTDGQSTNPFTGSASNILVRDVTSGASETLTGTLNVDTALGGTISRVTNPSTVVGGFTIPETNTGAFQFGMNGRLSGSEGEVDATVLVGGTFHGTNAETMTGVVSGGFSEVGSTNPAIFDAGIGGVIYLNRQ</sequence>
<reference evidence="1 2" key="1">
    <citation type="submission" date="2016-10" db="EMBL/GenBank/DDBJ databases">
        <authorList>
            <person name="de Groot N.N."/>
        </authorList>
    </citation>
    <scope>NUCLEOTIDE SEQUENCE [LARGE SCALE GENOMIC DNA]</scope>
    <source>
        <strain evidence="1 2">CGMCC 1.8894</strain>
    </source>
</reference>
<evidence type="ECO:0000313" key="2">
    <source>
        <dbReference type="Proteomes" id="UP000198539"/>
    </source>
</evidence>
<dbReference type="RefSeq" id="WP_223814193.1">
    <property type="nucleotide sequence ID" value="NZ_CP061498.1"/>
</dbReference>
<dbReference type="STRING" id="564137.SAMN04488238_10333"/>
<keyword evidence="2" id="KW-1185">Reference proteome</keyword>
<dbReference type="AlphaFoldDB" id="A0A1H2VEQ1"/>
<proteinExistence type="predicted"/>
<protein>
    <recommendedName>
        <fullName evidence="3">Transferrin-binding protein B C-lobe/N-lobe beta barrel domain-containing protein</fullName>
    </recommendedName>
</protein>